<evidence type="ECO:0000259" key="7">
    <source>
        <dbReference type="Pfam" id="PF08281"/>
    </source>
</evidence>
<evidence type="ECO:0000256" key="2">
    <source>
        <dbReference type="ARBA" id="ARBA00023015"/>
    </source>
</evidence>
<dbReference type="EMBL" id="JBEGDD010000003">
    <property type="protein sequence ID" value="MEQ7154535.1"/>
    <property type="molecule type" value="Genomic_DNA"/>
</dbReference>
<dbReference type="PANTHER" id="PTHR43133:SF8">
    <property type="entry name" value="RNA POLYMERASE SIGMA FACTOR HI_1459-RELATED"/>
    <property type="match status" value="1"/>
</dbReference>
<keyword evidence="4" id="KW-0238">DNA-binding</keyword>
<gene>
    <name evidence="8" type="ORF">ABN401_04845</name>
</gene>
<evidence type="ECO:0000256" key="1">
    <source>
        <dbReference type="ARBA" id="ARBA00010641"/>
    </source>
</evidence>
<keyword evidence="9" id="KW-1185">Reference proteome</keyword>
<dbReference type="InterPro" id="IPR013325">
    <property type="entry name" value="RNA_pol_sigma_r2"/>
</dbReference>
<organism evidence="8 9">
    <name type="scientific">Brevundimonas aurifodinae</name>
    <dbReference type="NCBI Taxonomy" id="1508312"/>
    <lineage>
        <taxon>Bacteria</taxon>
        <taxon>Pseudomonadati</taxon>
        <taxon>Pseudomonadota</taxon>
        <taxon>Alphaproteobacteria</taxon>
        <taxon>Caulobacterales</taxon>
        <taxon>Caulobacteraceae</taxon>
        <taxon>Brevundimonas</taxon>
    </lineage>
</organism>
<dbReference type="SUPFAM" id="SSF88946">
    <property type="entry name" value="Sigma2 domain of RNA polymerase sigma factors"/>
    <property type="match status" value="1"/>
</dbReference>
<evidence type="ECO:0000256" key="3">
    <source>
        <dbReference type="ARBA" id="ARBA00023082"/>
    </source>
</evidence>
<keyword evidence="5" id="KW-0804">Transcription</keyword>
<comment type="caution">
    <text evidence="8">The sequence shown here is derived from an EMBL/GenBank/DDBJ whole genome shotgun (WGS) entry which is preliminary data.</text>
</comment>
<dbReference type="NCBIfam" id="TIGR02937">
    <property type="entry name" value="sigma70-ECF"/>
    <property type="match status" value="1"/>
</dbReference>
<dbReference type="NCBIfam" id="NF004113">
    <property type="entry name" value="PRK05602.1"/>
    <property type="match status" value="1"/>
</dbReference>
<sequence length="189" mass="20701">MLDDDHSLVLRVARGDEAAFAGLLGRHGPVMVRLAYRMLGDRAEAEDVAQEAFLRLWRKAPTWRDGPSGPGGWLQRVTMNLCLDRLRRRRFVVDGAAPEQVDPAASTIDQQSLIEARAQVAAAVGGLPARQRAALVLCYYEERSNAEAAAILGMSVSAVESLLARARRALRSILRAQGLETRDVMEAQP</sequence>
<feature type="domain" description="RNA polymerase sigma factor 70 region 4 type 2" evidence="7">
    <location>
        <begin position="119"/>
        <end position="170"/>
    </location>
</feature>
<dbReference type="InterPro" id="IPR014284">
    <property type="entry name" value="RNA_pol_sigma-70_dom"/>
</dbReference>
<dbReference type="Pfam" id="PF08281">
    <property type="entry name" value="Sigma70_r4_2"/>
    <property type="match status" value="1"/>
</dbReference>
<evidence type="ECO:0000313" key="8">
    <source>
        <dbReference type="EMBL" id="MEQ7154535.1"/>
    </source>
</evidence>
<comment type="similarity">
    <text evidence="1">Belongs to the sigma-70 factor family. ECF subfamily.</text>
</comment>
<keyword evidence="3" id="KW-0731">Sigma factor</keyword>
<evidence type="ECO:0000256" key="4">
    <source>
        <dbReference type="ARBA" id="ARBA00023125"/>
    </source>
</evidence>
<dbReference type="InterPro" id="IPR013249">
    <property type="entry name" value="RNA_pol_sigma70_r4_t2"/>
</dbReference>
<dbReference type="InterPro" id="IPR007627">
    <property type="entry name" value="RNA_pol_sigma70_r2"/>
</dbReference>
<evidence type="ECO:0000259" key="6">
    <source>
        <dbReference type="Pfam" id="PF04542"/>
    </source>
</evidence>
<dbReference type="InterPro" id="IPR039425">
    <property type="entry name" value="RNA_pol_sigma-70-like"/>
</dbReference>
<dbReference type="PANTHER" id="PTHR43133">
    <property type="entry name" value="RNA POLYMERASE ECF-TYPE SIGMA FACTO"/>
    <property type="match status" value="1"/>
</dbReference>
<dbReference type="InterPro" id="IPR036388">
    <property type="entry name" value="WH-like_DNA-bd_sf"/>
</dbReference>
<dbReference type="RefSeq" id="WP_349683702.1">
    <property type="nucleotide sequence ID" value="NZ_JBEGDD010000003.1"/>
</dbReference>
<dbReference type="Gene3D" id="1.10.1740.10">
    <property type="match status" value="1"/>
</dbReference>
<proteinExistence type="inferred from homology"/>
<dbReference type="Proteomes" id="UP001445732">
    <property type="component" value="Unassembled WGS sequence"/>
</dbReference>
<dbReference type="SUPFAM" id="SSF88659">
    <property type="entry name" value="Sigma3 and sigma4 domains of RNA polymerase sigma factors"/>
    <property type="match status" value="1"/>
</dbReference>
<feature type="domain" description="RNA polymerase sigma-70 region 2" evidence="6">
    <location>
        <begin position="24"/>
        <end position="90"/>
    </location>
</feature>
<protein>
    <submittedName>
        <fullName evidence="8">RNA polymerase sigma factor</fullName>
    </submittedName>
</protein>
<evidence type="ECO:0000256" key="5">
    <source>
        <dbReference type="ARBA" id="ARBA00023163"/>
    </source>
</evidence>
<evidence type="ECO:0000313" key="9">
    <source>
        <dbReference type="Proteomes" id="UP001445732"/>
    </source>
</evidence>
<dbReference type="Pfam" id="PF04542">
    <property type="entry name" value="Sigma70_r2"/>
    <property type="match status" value="1"/>
</dbReference>
<reference evidence="8 9" key="1">
    <citation type="submission" date="2024-06" db="EMBL/GenBank/DDBJ databases">
        <title>Brevundimonas sp. C11.</title>
        <authorList>
            <person name="Maltman C."/>
        </authorList>
    </citation>
    <scope>NUCLEOTIDE SEQUENCE [LARGE SCALE GENOMIC DNA]</scope>
    <source>
        <strain evidence="8 9">C11</strain>
    </source>
</reference>
<dbReference type="Gene3D" id="1.10.10.10">
    <property type="entry name" value="Winged helix-like DNA-binding domain superfamily/Winged helix DNA-binding domain"/>
    <property type="match status" value="1"/>
</dbReference>
<name>A0ABV1NL24_9CAUL</name>
<accession>A0ABV1NL24</accession>
<dbReference type="InterPro" id="IPR013324">
    <property type="entry name" value="RNA_pol_sigma_r3/r4-like"/>
</dbReference>
<keyword evidence="2" id="KW-0805">Transcription regulation</keyword>